<dbReference type="AlphaFoldDB" id="A0A840P364"/>
<name>A0A840P364_9ACTN</name>
<protein>
    <submittedName>
        <fullName evidence="2">Uncharacterized protein</fullName>
    </submittedName>
</protein>
<feature type="transmembrane region" description="Helical" evidence="1">
    <location>
        <begin position="48"/>
        <end position="68"/>
    </location>
</feature>
<accession>A0A840P364</accession>
<proteinExistence type="predicted"/>
<keyword evidence="1" id="KW-0472">Membrane</keyword>
<organism evidence="2 3">
    <name type="scientific">Thermocatellispora tengchongensis</name>
    <dbReference type="NCBI Taxonomy" id="1073253"/>
    <lineage>
        <taxon>Bacteria</taxon>
        <taxon>Bacillati</taxon>
        <taxon>Actinomycetota</taxon>
        <taxon>Actinomycetes</taxon>
        <taxon>Streptosporangiales</taxon>
        <taxon>Streptosporangiaceae</taxon>
        <taxon>Thermocatellispora</taxon>
    </lineage>
</organism>
<dbReference type="Proteomes" id="UP000578449">
    <property type="component" value="Unassembled WGS sequence"/>
</dbReference>
<reference evidence="2 3" key="1">
    <citation type="submission" date="2020-08" db="EMBL/GenBank/DDBJ databases">
        <title>Genomic Encyclopedia of Type Strains, Phase IV (KMG-IV): sequencing the most valuable type-strain genomes for metagenomic binning, comparative biology and taxonomic classification.</title>
        <authorList>
            <person name="Goeker M."/>
        </authorList>
    </citation>
    <scope>NUCLEOTIDE SEQUENCE [LARGE SCALE GENOMIC DNA]</scope>
    <source>
        <strain evidence="2 3">DSM 45615</strain>
    </source>
</reference>
<sequence length="85" mass="9023">MTRHNRPERERMSAPSTPRDVVHIRLGSFVLVFAVALGTLGLVAGLPLLTAVTAVVAVGAIVDIVFAVRRQAAREREGDGSAGFE</sequence>
<dbReference type="EMBL" id="JACHGN010000004">
    <property type="protein sequence ID" value="MBB5132343.1"/>
    <property type="molecule type" value="Genomic_DNA"/>
</dbReference>
<dbReference type="RefSeq" id="WP_185049208.1">
    <property type="nucleotide sequence ID" value="NZ_BAABIX010000003.1"/>
</dbReference>
<keyword evidence="1" id="KW-1133">Transmembrane helix</keyword>
<keyword evidence="3" id="KW-1185">Reference proteome</keyword>
<keyword evidence="1" id="KW-0812">Transmembrane</keyword>
<feature type="transmembrane region" description="Helical" evidence="1">
    <location>
        <begin position="21"/>
        <end position="42"/>
    </location>
</feature>
<evidence type="ECO:0000313" key="2">
    <source>
        <dbReference type="EMBL" id="MBB5132343.1"/>
    </source>
</evidence>
<comment type="caution">
    <text evidence="2">The sequence shown here is derived from an EMBL/GenBank/DDBJ whole genome shotgun (WGS) entry which is preliminary data.</text>
</comment>
<gene>
    <name evidence="2" type="ORF">HNP84_002059</name>
</gene>
<evidence type="ECO:0000256" key="1">
    <source>
        <dbReference type="SAM" id="Phobius"/>
    </source>
</evidence>
<evidence type="ECO:0000313" key="3">
    <source>
        <dbReference type="Proteomes" id="UP000578449"/>
    </source>
</evidence>